<evidence type="ECO:0000313" key="2">
    <source>
        <dbReference type="Proteomes" id="UP000800035"/>
    </source>
</evidence>
<dbReference type="EMBL" id="ML977021">
    <property type="protein sequence ID" value="KAF1950931.1"/>
    <property type="molecule type" value="Genomic_DNA"/>
</dbReference>
<reference evidence="1" key="1">
    <citation type="journal article" date="2020" name="Stud. Mycol.">
        <title>101 Dothideomycetes genomes: a test case for predicting lifestyles and emergence of pathogens.</title>
        <authorList>
            <person name="Haridas S."/>
            <person name="Albert R."/>
            <person name="Binder M."/>
            <person name="Bloem J."/>
            <person name="Labutti K."/>
            <person name="Salamov A."/>
            <person name="Andreopoulos B."/>
            <person name="Baker S."/>
            <person name="Barry K."/>
            <person name="Bills G."/>
            <person name="Bluhm B."/>
            <person name="Cannon C."/>
            <person name="Castanera R."/>
            <person name="Culley D."/>
            <person name="Daum C."/>
            <person name="Ezra D."/>
            <person name="Gonzalez J."/>
            <person name="Henrissat B."/>
            <person name="Kuo A."/>
            <person name="Liang C."/>
            <person name="Lipzen A."/>
            <person name="Lutzoni F."/>
            <person name="Magnuson J."/>
            <person name="Mondo S."/>
            <person name="Nolan M."/>
            <person name="Ohm R."/>
            <person name="Pangilinan J."/>
            <person name="Park H.-J."/>
            <person name="Ramirez L."/>
            <person name="Alfaro M."/>
            <person name="Sun H."/>
            <person name="Tritt A."/>
            <person name="Yoshinaga Y."/>
            <person name="Zwiers L.-H."/>
            <person name="Turgeon B."/>
            <person name="Goodwin S."/>
            <person name="Spatafora J."/>
            <person name="Crous P."/>
            <person name="Grigoriev I."/>
        </authorList>
    </citation>
    <scope>NUCLEOTIDE SEQUENCE</scope>
    <source>
        <strain evidence="1">CBS 675.92</strain>
    </source>
</reference>
<gene>
    <name evidence="1" type="ORF">CC80DRAFT_553849</name>
</gene>
<protein>
    <submittedName>
        <fullName evidence="1">Uncharacterized protein</fullName>
    </submittedName>
</protein>
<dbReference type="Proteomes" id="UP000800035">
    <property type="component" value="Unassembled WGS sequence"/>
</dbReference>
<dbReference type="AlphaFoldDB" id="A0A6A5TE93"/>
<sequence>MGRNRCHLSSSAWPSARSQASSFTVLLEAVLDLEGNKFHLEGQQKKRADAARRGVVRLQAAHTPCCHAVVRWSRCRWSRTPSMGGYRAQGTGSRERPRYAECQCSPHAGSANCLAARTALKSSETLSAVAWCSSVGRDMYTIRALEPPLGSGKLAGD</sequence>
<organism evidence="1 2">
    <name type="scientific">Byssothecium circinans</name>
    <dbReference type="NCBI Taxonomy" id="147558"/>
    <lineage>
        <taxon>Eukaryota</taxon>
        <taxon>Fungi</taxon>
        <taxon>Dikarya</taxon>
        <taxon>Ascomycota</taxon>
        <taxon>Pezizomycotina</taxon>
        <taxon>Dothideomycetes</taxon>
        <taxon>Pleosporomycetidae</taxon>
        <taxon>Pleosporales</taxon>
        <taxon>Massarineae</taxon>
        <taxon>Massarinaceae</taxon>
        <taxon>Byssothecium</taxon>
    </lineage>
</organism>
<accession>A0A6A5TE93</accession>
<proteinExistence type="predicted"/>
<name>A0A6A5TE93_9PLEO</name>
<evidence type="ECO:0000313" key="1">
    <source>
        <dbReference type="EMBL" id="KAF1950931.1"/>
    </source>
</evidence>
<keyword evidence="2" id="KW-1185">Reference proteome</keyword>